<accession>A0ABR2Z8S7</accession>
<organism evidence="1 2">
    <name type="scientific">Marasmius tenuissimus</name>
    <dbReference type="NCBI Taxonomy" id="585030"/>
    <lineage>
        <taxon>Eukaryota</taxon>
        <taxon>Fungi</taxon>
        <taxon>Dikarya</taxon>
        <taxon>Basidiomycota</taxon>
        <taxon>Agaricomycotina</taxon>
        <taxon>Agaricomycetes</taxon>
        <taxon>Agaricomycetidae</taxon>
        <taxon>Agaricales</taxon>
        <taxon>Marasmiineae</taxon>
        <taxon>Marasmiaceae</taxon>
        <taxon>Marasmius</taxon>
    </lineage>
</organism>
<keyword evidence="2" id="KW-1185">Reference proteome</keyword>
<name>A0ABR2Z8S7_9AGAR</name>
<proteinExistence type="predicted"/>
<evidence type="ECO:0000313" key="2">
    <source>
        <dbReference type="Proteomes" id="UP001437256"/>
    </source>
</evidence>
<sequence>MELLTSLVEGVIENSNNNLLRLETFTLTYNPTNTIEAFSQPHALPLCLLHLSGLQTLRLKNIPHHNSPSYTDLHRILLANAETLTTLELSNISIVDVEFVGGRITLPSVKTMTIGFAYPRDLVWAAQTLDLPALGELIVEDQTASVGWVSGTDKHQIMEGYQELMRCFPLDHVRRLTLRDVVFYEVRPDAVESKDGPFSFEFVLRFRELEVLNLWSTDTSVLKVLKTSSDIVFPNLCLYLDGCHFVDRVVSLKDLL</sequence>
<dbReference type="Proteomes" id="UP001437256">
    <property type="component" value="Unassembled WGS sequence"/>
</dbReference>
<gene>
    <name evidence="1" type="ORF">AAF712_015283</name>
</gene>
<comment type="caution">
    <text evidence="1">The sequence shown here is derived from an EMBL/GenBank/DDBJ whole genome shotgun (WGS) entry which is preliminary data.</text>
</comment>
<reference evidence="1 2" key="1">
    <citation type="submission" date="2024-05" db="EMBL/GenBank/DDBJ databases">
        <title>A draft genome resource for the thread blight pathogen Marasmius tenuissimus strain MS-2.</title>
        <authorList>
            <person name="Yulfo-Soto G.E."/>
            <person name="Baruah I.K."/>
            <person name="Amoako-Attah I."/>
            <person name="Bukari Y."/>
            <person name="Meinhardt L.W."/>
            <person name="Bailey B.A."/>
            <person name="Cohen S.P."/>
        </authorList>
    </citation>
    <scope>NUCLEOTIDE SEQUENCE [LARGE SCALE GENOMIC DNA]</scope>
    <source>
        <strain evidence="1 2">MS-2</strain>
    </source>
</reference>
<dbReference type="EMBL" id="JBBXMP010000377">
    <property type="protein sequence ID" value="KAL0058056.1"/>
    <property type="molecule type" value="Genomic_DNA"/>
</dbReference>
<evidence type="ECO:0000313" key="1">
    <source>
        <dbReference type="EMBL" id="KAL0058056.1"/>
    </source>
</evidence>
<protein>
    <submittedName>
        <fullName evidence="1">Uncharacterized protein</fullName>
    </submittedName>
</protein>